<evidence type="ECO:0000313" key="4">
    <source>
        <dbReference type="EMBL" id="RYU96474.1"/>
    </source>
</evidence>
<dbReference type="GO" id="GO:0016779">
    <property type="term" value="F:nucleotidyltransferase activity"/>
    <property type="evidence" value="ECO:0007669"/>
    <property type="project" value="UniProtKB-KW"/>
</dbReference>
<reference evidence="4 5" key="1">
    <citation type="submission" date="2019-02" db="EMBL/GenBank/DDBJ databases">
        <title>Bacterial novel species Emticicia sp. 17J42-9 isolated from soil.</title>
        <authorList>
            <person name="Jung H.-Y."/>
        </authorList>
    </citation>
    <scope>NUCLEOTIDE SEQUENCE [LARGE SCALE GENOMIC DNA]</scope>
    <source>
        <strain evidence="4 5">17J42-9</strain>
    </source>
</reference>
<evidence type="ECO:0000259" key="3">
    <source>
        <dbReference type="Pfam" id="PF00483"/>
    </source>
</evidence>
<dbReference type="PANTHER" id="PTHR43584:SF8">
    <property type="entry name" value="N-ACETYLMURAMATE ALPHA-1-PHOSPHATE URIDYLYLTRANSFERASE"/>
    <property type="match status" value="1"/>
</dbReference>
<evidence type="ECO:0000313" key="5">
    <source>
        <dbReference type="Proteomes" id="UP000293162"/>
    </source>
</evidence>
<keyword evidence="1 4" id="KW-0808">Transferase</keyword>
<comment type="caution">
    <text evidence="4">The sequence shown here is derived from an EMBL/GenBank/DDBJ whole genome shotgun (WGS) entry which is preliminary data.</text>
</comment>
<accession>A0A4Q5M2D9</accession>
<evidence type="ECO:0000256" key="2">
    <source>
        <dbReference type="ARBA" id="ARBA00022695"/>
    </source>
</evidence>
<dbReference type="InterPro" id="IPR050065">
    <property type="entry name" value="GlmU-like"/>
</dbReference>
<proteinExistence type="predicted"/>
<dbReference type="AlphaFoldDB" id="A0A4Q5M2D9"/>
<name>A0A4Q5M2D9_9BACT</name>
<dbReference type="RefSeq" id="WP_130020149.1">
    <property type="nucleotide sequence ID" value="NZ_SEWF01000007.1"/>
</dbReference>
<dbReference type="Gene3D" id="3.90.550.10">
    <property type="entry name" value="Spore Coat Polysaccharide Biosynthesis Protein SpsA, Chain A"/>
    <property type="match status" value="1"/>
</dbReference>
<dbReference type="Proteomes" id="UP000293162">
    <property type="component" value="Unassembled WGS sequence"/>
</dbReference>
<keyword evidence="5" id="KW-1185">Reference proteome</keyword>
<dbReference type="SUPFAM" id="SSF53448">
    <property type="entry name" value="Nucleotide-diphospho-sugar transferases"/>
    <property type="match status" value="1"/>
</dbReference>
<dbReference type="InterPro" id="IPR005835">
    <property type="entry name" value="NTP_transferase_dom"/>
</dbReference>
<protein>
    <submittedName>
        <fullName evidence="4">Nucleotidyltransferase</fullName>
    </submittedName>
</protein>
<keyword evidence="2" id="KW-0548">Nucleotidyltransferase</keyword>
<dbReference type="OrthoDB" id="9779926at2"/>
<sequence length="284" mass="32445">MKLLILAGGMSSRMKKDLTSNMALDPKLIEQANTLPKCMIGVGKNGRPFMDYVLYNASKARIKEVILILNPKDTVTQTHYENLTANHKNWGLDIKFARQYIPENREKPLGTTDAIEQALMQFPSWQNSRFIVCNGDNLYPSKAFRLLVDDTHPNAMLDWDTGGYTVERVRNCAIIKKDKKGFLIDLVEKPNDTEWEEIVKTMPRMGISWNIFAFTAKDLIPFLEKTPLHPIRNEKEIPVTVRLWANEVPESIYTIPIADVLPDLTSKSDIADIQTILEKDYGDF</sequence>
<dbReference type="Pfam" id="PF00483">
    <property type="entry name" value="NTP_transferase"/>
    <property type="match status" value="1"/>
</dbReference>
<feature type="domain" description="Nucleotidyl transferase" evidence="3">
    <location>
        <begin position="33"/>
        <end position="200"/>
    </location>
</feature>
<dbReference type="EMBL" id="SEWF01000007">
    <property type="protein sequence ID" value="RYU96474.1"/>
    <property type="molecule type" value="Genomic_DNA"/>
</dbReference>
<dbReference type="PANTHER" id="PTHR43584">
    <property type="entry name" value="NUCLEOTIDYL TRANSFERASE"/>
    <property type="match status" value="1"/>
</dbReference>
<evidence type="ECO:0000256" key="1">
    <source>
        <dbReference type="ARBA" id="ARBA00022679"/>
    </source>
</evidence>
<organism evidence="4 5">
    <name type="scientific">Emticicia agri</name>
    <dbReference type="NCBI Taxonomy" id="2492393"/>
    <lineage>
        <taxon>Bacteria</taxon>
        <taxon>Pseudomonadati</taxon>
        <taxon>Bacteroidota</taxon>
        <taxon>Cytophagia</taxon>
        <taxon>Cytophagales</taxon>
        <taxon>Leadbetterellaceae</taxon>
        <taxon>Emticicia</taxon>
    </lineage>
</organism>
<gene>
    <name evidence="4" type="ORF">EWM59_06570</name>
</gene>
<dbReference type="InterPro" id="IPR029044">
    <property type="entry name" value="Nucleotide-diphossugar_trans"/>
</dbReference>